<comment type="catalytic activity">
    <reaction evidence="8">
        <text>RNA(n) + a ribonucleoside 5'-triphosphate = RNA(n+1) + diphosphate</text>
        <dbReference type="Rhea" id="RHEA:21248"/>
        <dbReference type="Rhea" id="RHEA-COMP:14527"/>
        <dbReference type="Rhea" id="RHEA-COMP:17342"/>
        <dbReference type="ChEBI" id="CHEBI:33019"/>
        <dbReference type="ChEBI" id="CHEBI:61557"/>
        <dbReference type="ChEBI" id="CHEBI:140395"/>
        <dbReference type="EC" id="2.7.7.6"/>
    </reaction>
</comment>
<sequence length="109" mass="12479">MKYKINTLVTRDFSALTAPTSNVYEAVAIISKRARQVALHMKEDLDSKLVDFVSDDTEELQDEEKAAKQEQAEITRLYEKLPKPTTIATEEFLEGKLMYRHAEEENTAV</sequence>
<evidence type="ECO:0000256" key="3">
    <source>
        <dbReference type="ARBA" id="ARBA00013725"/>
    </source>
</evidence>
<dbReference type="InterPro" id="IPR006110">
    <property type="entry name" value="Pol_omega/Rpo6/RPB6"/>
</dbReference>
<dbReference type="InterPro" id="IPR036161">
    <property type="entry name" value="RPB6/omega-like_sf"/>
</dbReference>
<dbReference type="GO" id="GO:0003677">
    <property type="term" value="F:DNA binding"/>
    <property type="evidence" value="ECO:0007669"/>
    <property type="project" value="InterPro"/>
</dbReference>
<proteinExistence type="inferred from homology"/>
<dbReference type="GO" id="GO:0003899">
    <property type="term" value="F:DNA-directed RNA polymerase activity"/>
    <property type="evidence" value="ECO:0007669"/>
    <property type="project" value="UniProtKB-EC"/>
</dbReference>
<evidence type="ECO:0000313" key="11">
    <source>
        <dbReference type="Proteomes" id="UP000001227"/>
    </source>
</evidence>
<protein>
    <recommendedName>
        <fullName evidence="3">DNA-directed RNA polymerase subunit omega</fullName>
        <ecNumber evidence="2">2.7.7.6</ecNumber>
    </recommendedName>
    <alternativeName>
        <fullName evidence="7">RNA polymerase omega subunit</fullName>
    </alternativeName>
    <alternativeName>
        <fullName evidence="6">Transcriptase subunit omega</fullName>
    </alternativeName>
</protein>
<name>B3ETH3_AMOA5</name>
<dbReference type="eggNOG" id="ENOG5032SSJ">
    <property type="taxonomic scope" value="Bacteria"/>
</dbReference>
<dbReference type="KEGG" id="aas:Aasi_1195"/>
<dbReference type="STRING" id="452471.Aasi_1195"/>
<dbReference type="SMART" id="SM01409">
    <property type="entry name" value="RNA_pol_Rpb6"/>
    <property type="match status" value="1"/>
</dbReference>
<dbReference type="OrthoDB" id="9429628at2"/>
<evidence type="ECO:0000256" key="6">
    <source>
        <dbReference type="ARBA" id="ARBA00029924"/>
    </source>
</evidence>
<dbReference type="HOGENOM" id="CLU_140821_0_0_10"/>
<dbReference type="SUPFAM" id="SSF63562">
    <property type="entry name" value="RPB6/omega subunit-like"/>
    <property type="match status" value="1"/>
</dbReference>
<comment type="similarity">
    <text evidence="1">Belongs to the RNA polymerase subunit omega family.</text>
</comment>
<dbReference type="EC" id="2.7.7.6" evidence="2"/>
<dbReference type="GO" id="GO:0006351">
    <property type="term" value="P:DNA-templated transcription"/>
    <property type="evidence" value="ECO:0007669"/>
    <property type="project" value="InterPro"/>
</dbReference>
<dbReference type="RefSeq" id="WP_012473277.1">
    <property type="nucleotide sequence ID" value="NC_010830.1"/>
</dbReference>
<reference evidence="10 11" key="1">
    <citation type="journal article" date="2010" name="J. Bacteriol.">
        <title>The genome of the amoeba symbiont 'Candidatus Amoebophilus asiaticus' reveals common mechanisms for host cell interaction among amoeba-associated bacteria.</title>
        <authorList>
            <person name="Schmitz-Esser S."/>
            <person name="Tischler P."/>
            <person name="Arnold R."/>
            <person name="Montanaro J."/>
            <person name="Wagner M."/>
            <person name="Rattei T."/>
            <person name="Horn M."/>
        </authorList>
    </citation>
    <scope>NUCLEOTIDE SEQUENCE [LARGE SCALE GENOMIC DNA]</scope>
    <source>
        <strain evidence="10 11">5a2</strain>
    </source>
</reference>
<accession>B3ETH3</accession>
<evidence type="ECO:0000256" key="4">
    <source>
        <dbReference type="ARBA" id="ARBA00022478"/>
    </source>
</evidence>
<feature type="coiled-coil region" evidence="9">
    <location>
        <begin position="50"/>
        <end position="80"/>
    </location>
</feature>
<dbReference type="GO" id="GO:0000428">
    <property type="term" value="C:DNA-directed RNA polymerase complex"/>
    <property type="evidence" value="ECO:0007669"/>
    <property type="project" value="UniProtKB-KW"/>
</dbReference>
<evidence type="ECO:0000256" key="1">
    <source>
        <dbReference type="ARBA" id="ARBA00006711"/>
    </source>
</evidence>
<organism evidence="10 11">
    <name type="scientific">Amoebophilus asiaticus (strain 5a2)</name>
    <dbReference type="NCBI Taxonomy" id="452471"/>
    <lineage>
        <taxon>Bacteria</taxon>
        <taxon>Pseudomonadati</taxon>
        <taxon>Bacteroidota</taxon>
        <taxon>Cytophagia</taxon>
        <taxon>Cytophagales</taxon>
        <taxon>Amoebophilaceae</taxon>
        <taxon>Candidatus Amoebophilus</taxon>
    </lineage>
</organism>
<dbReference type="Proteomes" id="UP000001227">
    <property type="component" value="Chromosome"/>
</dbReference>
<keyword evidence="5" id="KW-0804">Transcription</keyword>
<evidence type="ECO:0000256" key="8">
    <source>
        <dbReference type="ARBA" id="ARBA00048552"/>
    </source>
</evidence>
<keyword evidence="9" id="KW-0175">Coiled coil</keyword>
<evidence type="ECO:0000256" key="9">
    <source>
        <dbReference type="SAM" id="Coils"/>
    </source>
</evidence>
<evidence type="ECO:0000313" key="10">
    <source>
        <dbReference type="EMBL" id="ACE06525.1"/>
    </source>
</evidence>
<keyword evidence="4" id="KW-0240">DNA-directed RNA polymerase</keyword>
<evidence type="ECO:0000256" key="7">
    <source>
        <dbReference type="ARBA" id="ARBA00030998"/>
    </source>
</evidence>
<evidence type="ECO:0000256" key="5">
    <source>
        <dbReference type="ARBA" id="ARBA00023163"/>
    </source>
</evidence>
<gene>
    <name evidence="10" type="ordered locus">Aasi_1195</name>
</gene>
<dbReference type="EMBL" id="CP001102">
    <property type="protein sequence ID" value="ACE06525.1"/>
    <property type="molecule type" value="Genomic_DNA"/>
</dbReference>
<dbReference type="Pfam" id="PF01192">
    <property type="entry name" value="RNA_pol_Rpb6"/>
    <property type="match status" value="1"/>
</dbReference>
<dbReference type="AlphaFoldDB" id="B3ETH3"/>
<keyword evidence="11" id="KW-1185">Reference proteome</keyword>
<evidence type="ECO:0000256" key="2">
    <source>
        <dbReference type="ARBA" id="ARBA00012418"/>
    </source>
</evidence>